<gene>
    <name evidence="2" type="ORF">AVDCRST_MAG52-2202</name>
</gene>
<proteinExistence type="predicted"/>
<protein>
    <submittedName>
        <fullName evidence="2">Tetratricopeptide TPR_2 repeat protein</fullName>
    </submittedName>
</protein>
<feature type="non-terminal residue" evidence="2">
    <location>
        <position position="130"/>
    </location>
</feature>
<accession>A0A6J4IKF1</accession>
<feature type="compositionally biased region" description="Basic residues" evidence="1">
    <location>
        <begin position="1"/>
        <end position="11"/>
    </location>
</feature>
<reference evidence="2" key="1">
    <citation type="submission" date="2020-02" db="EMBL/GenBank/DDBJ databases">
        <authorList>
            <person name="Meier V. D."/>
        </authorList>
    </citation>
    <scope>NUCLEOTIDE SEQUENCE</scope>
    <source>
        <strain evidence="2">AVDCRST_MAG52</strain>
    </source>
</reference>
<sequence>AGHFPRRRRVRVVSARCPVAAGGPSRSGGHPARPRRRRGTGVAQRPGGAGAGPVRRRSLPGGSHQLHRPDRAQPHRRLRPLRPRPGRRPGRGAAARCRAPCPRRRHAARPRPLRACAARGPGPAGGGVHV</sequence>
<feature type="compositionally biased region" description="Low complexity" evidence="1">
    <location>
        <begin position="20"/>
        <end position="31"/>
    </location>
</feature>
<feature type="compositionally biased region" description="Low complexity" evidence="1">
    <location>
        <begin position="91"/>
        <end position="100"/>
    </location>
</feature>
<dbReference type="EMBL" id="CADCTN010000163">
    <property type="protein sequence ID" value="CAA9254180.1"/>
    <property type="molecule type" value="Genomic_DNA"/>
</dbReference>
<name>A0A6J4IKF1_9ACTN</name>
<evidence type="ECO:0000256" key="1">
    <source>
        <dbReference type="SAM" id="MobiDB-lite"/>
    </source>
</evidence>
<feature type="compositionally biased region" description="Basic residues" evidence="1">
    <location>
        <begin position="101"/>
        <end position="112"/>
    </location>
</feature>
<dbReference type="AlphaFoldDB" id="A0A6J4IKF1"/>
<organism evidence="2">
    <name type="scientific">uncultured Blastococcus sp</name>
    <dbReference type="NCBI Taxonomy" id="217144"/>
    <lineage>
        <taxon>Bacteria</taxon>
        <taxon>Bacillati</taxon>
        <taxon>Actinomycetota</taxon>
        <taxon>Actinomycetes</taxon>
        <taxon>Geodermatophilales</taxon>
        <taxon>Geodermatophilaceae</taxon>
        <taxon>Blastococcus</taxon>
        <taxon>environmental samples</taxon>
    </lineage>
</organism>
<feature type="region of interest" description="Disordered" evidence="1">
    <location>
        <begin position="1"/>
        <end position="130"/>
    </location>
</feature>
<evidence type="ECO:0000313" key="2">
    <source>
        <dbReference type="EMBL" id="CAA9254180.1"/>
    </source>
</evidence>
<feature type="compositionally biased region" description="Basic residues" evidence="1">
    <location>
        <begin position="74"/>
        <end position="90"/>
    </location>
</feature>
<feature type="non-terminal residue" evidence="2">
    <location>
        <position position="1"/>
    </location>
</feature>